<evidence type="ECO:0000256" key="1">
    <source>
        <dbReference type="ARBA" id="ARBA00004651"/>
    </source>
</evidence>
<dbReference type="RefSeq" id="WP_284724330.1">
    <property type="nucleotide sequence ID" value="NZ_FXTU01000004.1"/>
</dbReference>
<keyword evidence="6 9" id="KW-0472">Membrane</keyword>
<comment type="similarity">
    <text evidence="2">Belongs to the VirD4/TraG family.</text>
</comment>
<dbReference type="GO" id="GO:0005886">
    <property type="term" value="C:plasma membrane"/>
    <property type="evidence" value="ECO:0007669"/>
    <property type="project" value="UniProtKB-SubCell"/>
</dbReference>
<feature type="transmembrane region" description="Helical" evidence="9">
    <location>
        <begin position="12"/>
        <end position="35"/>
    </location>
</feature>
<dbReference type="NCBIfam" id="NF045973">
    <property type="entry name" value="conju_CD1115"/>
    <property type="match status" value="1"/>
</dbReference>
<feature type="compositionally biased region" description="Basic and acidic residues" evidence="8">
    <location>
        <begin position="573"/>
        <end position="582"/>
    </location>
</feature>
<feature type="coiled-coil region" evidence="7">
    <location>
        <begin position="621"/>
        <end position="648"/>
    </location>
</feature>
<keyword evidence="3" id="KW-1003">Cell membrane</keyword>
<evidence type="ECO:0000256" key="6">
    <source>
        <dbReference type="ARBA" id="ARBA00023136"/>
    </source>
</evidence>
<comment type="caution">
    <text evidence="10">The sequence shown here is derived from an EMBL/GenBank/DDBJ whole genome shotgun (WGS) entry which is preliminary data.</text>
</comment>
<gene>
    <name evidence="10" type="ORF">SAMN06265361_10425</name>
</gene>
<dbReference type="CDD" id="cd01127">
    <property type="entry name" value="TrwB_TraG_TraD_VirD4"/>
    <property type="match status" value="1"/>
</dbReference>
<evidence type="ECO:0000256" key="4">
    <source>
        <dbReference type="ARBA" id="ARBA00022692"/>
    </source>
</evidence>
<dbReference type="PANTHER" id="PTHR37937:SF1">
    <property type="entry name" value="CONJUGATIVE TRANSFER: DNA TRANSPORT"/>
    <property type="match status" value="1"/>
</dbReference>
<name>A0AA45WPP1_9BACL</name>
<protein>
    <submittedName>
        <fullName evidence="10">Type IV secretion system protein VirD4</fullName>
    </submittedName>
</protein>
<dbReference type="AlphaFoldDB" id="A0AA45WPP1"/>
<organism evidence="10 11">
    <name type="scientific">Laceyella tengchongensis</name>
    <dbReference type="NCBI Taxonomy" id="574699"/>
    <lineage>
        <taxon>Bacteria</taxon>
        <taxon>Bacillati</taxon>
        <taxon>Bacillota</taxon>
        <taxon>Bacilli</taxon>
        <taxon>Bacillales</taxon>
        <taxon>Thermoactinomycetaceae</taxon>
        <taxon>Laceyella</taxon>
    </lineage>
</organism>
<keyword evidence="11" id="KW-1185">Reference proteome</keyword>
<evidence type="ECO:0000313" key="11">
    <source>
        <dbReference type="Proteomes" id="UP001157946"/>
    </source>
</evidence>
<reference evidence="10" key="1">
    <citation type="submission" date="2017-05" db="EMBL/GenBank/DDBJ databases">
        <authorList>
            <person name="Varghese N."/>
            <person name="Submissions S."/>
        </authorList>
    </citation>
    <scope>NUCLEOTIDE SEQUENCE</scope>
    <source>
        <strain evidence="10">DSM 45262</strain>
    </source>
</reference>
<feature type="region of interest" description="Disordered" evidence="8">
    <location>
        <begin position="573"/>
        <end position="593"/>
    </location>
</feature>
<sequence length="660" mass="75391">MIRFYLRPIIGTLIMTLLLLVTAEWLLAGLIITFPDVSNLWPTLLERHIHVFEEAWAIQFFKISQLGLLPGAVWLYYQLFKRLKGDKYQNAADYGAFGTSKEAKPSEIFDDKHFVANTWNKSPEQNLENPMGLIFGLLNNKPVIMPEHTKIPNRNVFVVGPPGSGKTQGYIMTNIIHETERSIVVTDPKGEIYESTSQLKREQGYQVHLVNFKEMQVSDRYNPIDYIMKEIDAEQVATTVVLNAQQDQKPDFWTRAEVALLKTLLLYVKYECPENATMAKVKEILTEYGQTPEDMDEFFMRLEPDHPAYRAYQIVRMAQDKTRASIFISLGITLSKFDSNDVRWFTSKSDFSFDDIGKKKIMLYVILPVADPTWEPLISTFFNQLFQRLYDVADHNFNRLPVPVNLLLDEFPNLGKIPGYEEILATCRSYGISCSTIVQSFGQLIDKYNKEKAEAILANCSLRYLLGVNDKLTAEYFSELIGKTTIQTSSTSVSKGKGGGSESNSSNYTQRNLYTPDELMRMNRSIAMLLVTGMNPVRLQKIFQFDFFKGILTEQSKTSRFDFYQTKPEAERNRIEQEMQDQKKKKTAPVKERTTVDTSDGWISLSDVIDEITELDLTAMESKQEKEAESIEAALAEIERELDDLEKSGLFTVGNSQSAG</sequence>
<dbReference type="SUPFAM" id="SSF52540">
    <property type="entry name" value="P-loop containing nucleoside triphosphate hydrolases"/>
    <property type="match status" value="1"/>
</dbReference>
<feature type="region of interest" description="Disordered" evidence="8">
    <location>
        <begin position="490"/>
        <end position="512"/>
    </location>
</feature>
<dbReference type="Pfam" id="PF02534">
    <property type="entry name" value="T4SS-DNA_transf"/>
    <property type="match status" value="1"/>
</dbReference>
<evidence type="ECO:0000256" key="8">
    <source>
        <dbReference type="SAM" id="MobiDB-lite"/>
    </source>
</evidence>
<dbReference type="EMBL" id="FXTU01000004">
    <property type="protein sequence ID" value="SMP22257.1"/>
    <property type="molecule type" value="Genomic_DNA"/>
</dbReference>
<proteinExistence type="inferred from homology"/>
<accession>A0AA45WPP1</accession>
<keyword evidence="5 9" id="KW-1133">Transmembrane helix</keyword>
<dbReference type="InterPro" id="IPR051539">
    <property type="entry name" value="T4SS-coupling_protein"/>
</dbReference>
<dbReference type="Gene3D" id="3.40.50.300">
    <property type="entry name" value="P-loop containing nucleotide triphosphate hydrolases"/>
    <property type="match status" value="2"/>
</dbReference>
<dbReference type="InterPro" id="IPR027417">
    <property type="entry name" value="P-loop_NTPase"/>
</dbReference>
<keyword evidence="7" id="KW-0175">Coiled coil</keyword>
<dbReference type="InterPro" id="IPR003688">
    <property type="entry name" value="TraG/VirD4"/>
</dbReference>
<evidence type="ECO:0000313" key="10">
    <source>
        <dbReference type="EMBL" id="SMP22257.1"/>
    </source>
</evidence>
<evidence type="ECO:0000256" key="9">
    <source>
        <dbReference type="SAM" id="Phobius"/>
    </source>
</evidence>
<evidence type="ECO:0000256" key="7">
    <source>
        <dbReference type="SAM" id="Coils"/>
    </source>
</evidence>
<comment type="subcellular location">
    <subcellularLocation>
        <location evidence="1">Cell membrane</location>
        <topology evidence="1">Multi-pass membrane protein</topology>
    </subcellularLocation>
</comment>
<keyword evidence="4 9" id="KW-0812">Transmembrane</keyword>
<evidence type="ECO:0000256" key="3">
    <source>
        <dbReference type="ARBA" id="ARBA00022475"/>
    </source>
</evidence>
<dbReference type="PANTHER" id="PTHR37937">
    <property type="entry name" value="CONJUGATIVE TRANSFER: DNA TRANSPORT"/>
    <property type="match status" value="1"/>
</dbReference>
<evidence type="ECO:0000256" key="2">
    <source>
        <dbReference type="ARBA" id="ARBA00008806"/>
    </source>
</evidence>
<evidence type="ECO:0000256" key="5">
    <source>
        <dbReference type="ARBA" id="ARBA00022989"/>
    </source>
</evidence>
<dbReference type="Proteomes" id="UP001157946">
    <property type="component" value="Unassembled WGS sequence"/>
</dbReference>